<dbReference type="InterPro" id="IPR013154">
    <property type="entry name" value="ADH-like_N"/>
</dbReference>
<dbReference type="GO" id="GO:0003960">
    <property type="term" value="F:quinone reductase (NADPH) activity"/>
    <property type="evidence" value="ECO:0007669"/>
    <property type="project" value="UniProtKB-EC"/>
</dbReference>
<dbReference type="SUPFAM" id="SSF51735">
    <property type="entry name" value="NAD(P)-binding Rossmann-fold domains"/>
    <property type="match status" value="1"/>
</dbReference>
<dbReference type="InterPro" id="IPR020843">
    <property type="entry name" value="ER"/>
</dbReference>
<evidence type="ECO:0000259" key="1">
    <source>
        <dbReference type="SMART" id="SM00829"/>
    </source>
</evidence>
<dbReference type="PANTHER" id="PTHR43677">
    <property type="entry name" value="SHORT-CHAIN DEHYDROGENASE/REDUCTASE"/>
    <property type="match status" value="1"/>
</dbReference>
<dbReference type="InterPro" id="IPR036291">
    <property type="entry name" value="NAD(P)-bd_dom_sf"/>
</dbReference>
<dbReference type="InterPro" id="IPR013149">
    <property type="entry name" value="ADH-like_C"/>
</dbReference>
<dbReference type="SMART" id="SM00829">
    <property type="entry name" value="PKS_ER"/>
    <property type="match status" value="1"/>
</dbReference>
<feature type="domain" description="Enoyl reductase (ER)" evidence="1">
    <location>
        <begin position="10"/>
        <end position="326"/>
    </location>
</feature>
<dbReference type="Gene3D" id="3.40.50.720">
    <property type="entry name" value="NAD(P)-binding Rossmann-like Domain"/>
    <property type="match status" value="1"/>
</dbReference>
<gene>
    <name evidence="2" type="ORF">FHW18_001079</name>
</gene>
<evidence type="ECO:0000313" key="2">
    <source>
        <dbReference type="EMBL" id="NYE81808.1"/>
    </source>
</evidence>
<dbReference type="SUPFAM" id="SSF50129">
    <property type="entry name" value="GroES-like"/>
    <property type="match status" value="1"/>
</dbReference>
<dbReference type="EMBL" id="JACBYR010000001">
    <property type="protein sequence ID" value="NYE81808.1"/>
    <property type="molecule type" value="Genomic_DNA"/>
</dbReference>
<dbReference type="InterPro" id="IPR051397">
    <property type="entry name" value="Zn-ADH-like_protein"/>
</dbReference>
<name>A0A7Y9LM69_9BURK</name>
<proteinExistence type="predicted"/>
<dbReference type="RefSeq" id="WP_179584108.1">
    <property type="nucleotide sequence ID" value="NZ_JACBYR010000001.1"/>
</dbReference>
<organism evidence="2 3">
    <name type="scientific">Pigmentiphaga litoralis</name>
    <dbReference type="NCBI Taxonomy" id="516702"/>
    <lineage>
        <taxon>Bacteria</taxon>
        <taxon>Pseudomonadati</taxon>
        <taxon>Pseudomonadota</taxon>
        <taxon>Betaproteobacteria</taxon>
        <taxon>Burkholderiales</taxon>
        <taxon>Alcaligenaceae</taxon>
        <taxon>Pigmentiphaga</taxon>
    </lineage>
</organism>
<dbReference type="InterPro" id="IPR011032">
    <property type="entry name" value="GroES-like_sf"/>
</dbReference>
<keyword evidence="3" id="KW-1185">Reference proteome</keyword>
<dbReference type="AlphaFoldDB" id="A0A7Y9LM69"/>
<dbReference type="EC" id="1.6.5.5" evidence="2"/>
<dbReference type="PANTHER" id="PTHR43677:SF4">
    <property type="entry name" value="QUINONE OXIDOREDUCTASE-LIKE PROTEIN 2"/>
    <property type="match status" value="1"/>
</dbReference>
<dbReference type="Pfam" id="PF08240">
    <property type="entry name" value="ADH_N"/>
    <property type="match status" value="1"/>
</dbReference>
<dbReference type="Proteomes" id="UP000542125">
    <property type="component" value="Unassembled WGS sequence"/>
</dbReference>
<dbReference type="CDD" id="cd08241">
    <property type="entry name" value="QOR1"/>
    <property type="match status" value="1"/>
</dbReference>
<dbReference type="Pfam" id="PF00107">
    <property type="entry name" value="ADH_zinc_N"/>
    <property type="match status" value="1"/>
</dbReference>
<dbReference type="Gene3D" id="3.90.180.10">
    <property type="entry name" value="Medium-chain alcohol dehydrogenases, catalytic domain"/>
    <property type="match status" value="1"/>
</dbReference>
<accession>A0A7Y9LM69</accession>
<sequence>MRAALVREFGPVDQLTVETIADPEATAGHVVIDIHATAVNFVDLLVITGKYQFLPPRPFAPGKLPCGVVSAVGPDVTTLKVGDRVLTLHEQGGYAEKVRVPAHDCYVLPDRLSFVDAAAMSLAYDTAWFALCERGRAKAGESVLVLGATGGVGLAAVQLARAYGLHVLAAVSAPGKAQQVLDAGAHGVVDLSQGDLIDSLRDQVRAQTDGKGVDIVIDTLGGDVFDAAIRAIAWRGRLVVVGFATGRIPTLKVNYVMLKNIEVSGLQVSDYRKRTPDEMAHCIREIFRLVEAGALRPSAVTRYPLEDVASALTALQSRQASGRLVLTMNETASL</sequence>
<keyword evidence="2" id="KW-0560">Oxidoreductase</keyword>
<comment type="caution">
    <text evidence="2">The sequence shown here is derived from an EMBL/GenBank/DDBJ whole genome shotgun (WGS) entry which is preliminary data.</text>
</comment>
<reference evidence="2 3" key="1">
    <citation type="submission" date="2020-07" db="EMBL/GenBank/DDBJ databases">
        <title>Genomic Encyclopedia of Type Strains, Phase IV (KMG-V): Genome sequencing to study the core and pangenomes of soil and plant-associated prokaryotes.</title>
        <authorList>
            <person name="Whitman W."/>
        </authorList>
    </citation>
    <scope>NUCLEOTIDE SEQUENCE [LARGE SCALE GENOMIC DNA]</scope>
    <source>
        <strain evidence="2 3">SAS40</strain>
    </source>
</reference>
<evidence type="ECO:0000313" key="3">
    <source>
        <dbReference type="Proteomes" id="UP000542125"/>
    </source>
</evidence>
<protein>
    <submittedName>
        <fullName evidence="2">NADPH2:quinone reductase</fullName>
        <ecNumber evidence="2">1.6.5.5</ecNumber>
    </submittedName>
</protein>